<comment type="similarity">
    <text evidence="1 6">Belongs to the methyltransferase superfamily. RsmH family.</text>
</comment>
<dbReference type="SUPFAM" id="SSF53335">
    <property type="entry name" value="S-adenosyl-L-methionine-dependent methyltransferases"/>
    <property type="match status" value="1"/>
</dbReference>
<dbReference type="STRING" id="322095.HMPREF3185_01858"/>
<keyword evidence="3 6" id="KW-0489">Methyltransferase</keyword>
<reference evidence="8" key="1">
    <citation type="submission" date="2016-01" db="EMBL/GenBank/DDBJ databases">
        <authorList>
            <person name="Mitreva M."/>
            <person name="Pepin K.H."/>
            <person name="Mihindukulasuriya K.A."/>
            <person name="Fulton R."/>
            <person name="Fronick C."/>
            <person name="O'Laughlin M."/>
            <person name="Miner T."/>
            <person name="Herter B."/>
            <person name="Rosa B.A."/>
            <person name="Cordes M."/>
            <person name="Tomlinson C."/>
            <person name="Wollam A."/>
            <person name="Palsikar V.B."/>
            <person name="Mardis E.R."/>
            <person name="Wilson R.K."/>
        </authorList>
    </citation>
    <scope>NUCLEOTIDE SEQUENCE [LARGE SCALE GENOMIC DNA]</scope>
    <source>
        <strain evidence="8">KA00683</strain>
    </source>
</reference>
<dbReference type="InterPro" id="IPR002903">
    <property type="entry name" value="RsmH"/>
</dbReference>
<dbReference type="GO" id="GO:0005737">
    <property type="term" value="C:cytoplasm"/>
    <property type="evidence" value="ECO:0007669"/>
    <property type="project" value="UniProtKB-SubCell"/>
</dbReference>
<comment type="catalytic activity">
    <reaction evidence="6">
        <text>cytidine(1402) in 16S rRNA + S-adenosyl-L-methionine = N(4)-methylcytidine(1402) in 16S rRNA + S-adenosyl-L-homocysteine + H(+)</text>
        <dbReference type="Rhea" id="RHEA:42928"/>
        <dbReference type="Rhea" id="RHEA-COMP:10286"/>
        <dbReference type="Rhea" id="RHEA-COMP:10287"/>
        <dbReference type="ChEBI" id="CHEBI:15378"/>
        <dbReference type="ChEBI" id="CHEBI:57856"/>
        <dbReference type="ChEBI" id="CHEBI:59789"/>
        <dbReference type="ChEBI" id="CHEBI:74506"/>
        <dbReference type="ChEBI" id="CHEBI:82748"/>
        <dbReference type="EC" id="2.1.1.199"/>
    </reaction>
</comment>
<dbReference type="Pfam" id="PF01795">
    <property type="entry name" value="Methyltransf_5"/>
    <property type="match status" value="1"/>
</dbReference>
<dbReference type="GO" id="GO:0070475">
    <property type="term" value="P:rRNA base methylation"/>
    <property type="evidence" value="ECO:0007669"/>
    <property type="project" value="UniProtKB-UniRule"/>
</dbReference>
<dbReference type="NCBIfam" id="TIGR00006">
    <property type="entry name" value="16S rRNA (cytosine(1402)-N(4))-methyltransferase RsmH"/>
    <property type="match status" value="1"/>
</dbReference>
<dbReference type="HAMAP" id="MF_01007">
    <property type="entry name" value="16SrRNA_methyltr_H"/>
    <property type="match status" value="1"/>
</dbReference>
<dbReference type="PATRIC" id="fig|322095.3.peg.1833"/>
<proteinExistence type="inferred from homology"/>
<dbReference type="Gene3D" id="3.40.50.150">
    <property type="entry name" value="Vaccinia Virus protein VP39"/>
    <property type="match status" value="1"/>
</dbReference>
<feature type="binding site" evidence="6">
    <location>
        <position position="102"/>
    </location>
    <ligand>
        <name>S-adenosyl-L-methionine</name>
        <dbReference type="ChEBI" id="CHEBI:59789"/>
    </ligand>
</feature>
<dbReference type="EC" id="2.1.1.199" evidence="6"/>
<evidence type="ECO:0000256" key="2">
    <source>
        <dbReference type="ARBA" id="ARBA00022552"/>
    </source>
</evidence>
<accession>A0A134B1V3</accession>
<dbReference type="AlphaFoldDB" id="A0A134B1V3"/>
<dbReference type="PIRSF" id="PIRSF004486">
    <property type="entry name" value="MraW"/>
    <property type="match status" value="1"/>
</dbReference>
<dbReference type="InterPro" id="IPR029063">
    <property type="entry name" value="SAM-dependent_MTases_sf"/>
</dbReference>
<gene>
    <name evidence="6" type="primary">rsmH</name>
    <name evidence="7" type="ORF">HMPREF3185_01858</name>
</gene>
<comment type="caution">
    <text evidence="7">The sequence shown here is derived from an EMBL/GenBank/DDBJ whole genome shotgun (WGS) entry which is preliminary data.</text>
</comment>
<keyword evidence="4 6" id="KW-0808">Transferase</keyword>
<dbReference type="PANTHER" id="PTHR11265">
    <property type="entry name" value="S-ADENOSYL-METHYLTRANSFERASE MRAW"/>
    <property type="match status" value="1"/>
</dbReference>
<feature type="binding site" evidence="6">
    <location>
        <position position="80"/>
    </location>
    <ligand>
        <name>S-adenosyl-L-methionine</name>
        <dbReference type="ChEBI" id="CHEBI:59789"/>
    </ligand>
</feature>
<evidence type="ECO:0000256" key="3">
    <source>
        <dbReference type="ARBA" id="ARBA00022603"/>
    </source>
</evidence>
<dbReference type="RefSeq" id="WP_060935937.1">
    <property type="nucleotide sequence ID" value="NZ_KQ960463.1"/>
</dbReference>
<keyword evidence="8" id="KW-1185">Reference proteome</keyword>
<evidence type="ECO:0000313" key="7">
    <source>
        <dbReference type="EMBL" id="KXB73920.1"/>
    </source>
</evidence>
<evidence type="ECO:0000256" key="5">
    <source>
        <dbReference type="ARBA" id="ARBA00022691"/>
    </source>
</evidence>
<dbReference type="SUPFAM" id="SSF81799">
    <property type="entry name" value="Putative methyltransferase TM0872, insert domain"/>
    <property type="match status" value="1"/>
</dbReference>
<keyword evidence="6" id="KW-0963">Cytoplasm</keyword>
<evidence type="ECO:0000313" key="8">
    <source>
        <dbReference type="Proteomes" id="UP000070224"/>
    </source>
</evidence>
<feature type="binding site" evidence="6">
    <location>
        <position position="109"/>
    </location>
    <ligand>
        <name>S-adenosyl-L-methionine</name>
        <dbReference type="ChEBI" id="CHEBI:59789"/>
    </ligand>
</feature>
<evidence type="ECO:0000256" key="6">
    <source>
        <dbReference type="HAMAP-Rule" id="MF_01007"/>
    </source>
</evidence>
<keyword evidence="2 6" id="KW-0698">rRNA processing</keyword>
<keyword evidence="5 6" id="KW-0949">S-adenosyl-L-methionine</keyword>
<comment type="subcellular location">
    <subcellularLocation>
        <location evidence="6">Cytoplasm</location>
    </subcellularLocation>
</comment>
<organism evidence="7 8">
    <name type="scientific">Porphyromonas somerae</name>
    <dbReference type="NCBI Taxonomy" id="322095"/>
    <lineage>
        <taxon>Bacteria</taxon>
        <taxon>Pseudomonadati</taxon>
        <taxon>Bacteroidota</taxon>
        <taxon>Bacteroidia</taxon>
        <taxon>Bacteroidales</taxon>
        <taxon>Porphyromonadaceae</taxon>
        <taxon>Porphyromonas</taxon>
    </lineage>
</organism>
<dbReference type="EMBL" id="LSDK01000130">
    <property type="protein sequence ID" value="KXB73920.1"/>
    <property type="molecule type" value="Genomic_DNA"/>
</dbReference>
<protein>
    <recommendedName>
        <fullName evidence="6">Ribosomal RNA small subunit methyltransferase H</fullName>
        <ecNumber evidence="6">2.1.1.199</ecNumber>
    </recommendedName>
    <alternativeName>
        <fullName evidence="6">16S rRNA m(4)C1402 methyltransferase</fullName>
    </alternativeName>
    <alternativeName>
        <fullName evidence="6">rRNA (cytosine-N(4)-)-methyltransferase RsmH</fullName>
    </alternativeName>
</protein>
<evidence type="ECO:0000256" key="1">
    <source>
        <dbReference type="ARBA" id="ARBA00010396"/>
    </source>
</evidence>
<dbReference type="InterPro" id="IPR023397">
    <property type="entry name" value="SAM-dep_MeTrfase_MraW_recog"/>
</dbReference>
<sequence length="305" mass="34452">MSIVQAVDYHVPVMLEECLEGMNLQPTGHYVDVTFGGGGHSRAILDRLSDGGHLYSFDQDPDAAARAEETERFTFVASNFRHLERFMDYYEELGQVDALLADLGVSSHHFDDMERGFSFRDETPLLDMRMNNRAGRSARDLLNEYDEAALADILYRYGELKQSRKIAQRIVQARATAPLQTVGDLIAVVRPLVRPDQEKKQLSCIFQALRIEVNGELTALEELLEATKRVLRPGGRLVVMTYHSLEDRIVKNFLRQGDDSTDARIYGSSASAWRLVTRKPITPSAEEIARNPRARSAKLRIAELL</sequence>
<dbReference type="GO" id="GO:0071424">
    <property type="term" value="F:rRNA (cytosine-N4-)-methyltransferase activity"/>
    <property type="evidence" value="ECO:0007669"/>
    <property type="project" value="UniProtKB-UniRule"/>
</dbReference>
<dbReference type="Proteomes" id="UP000070224">
    <property type="component" value="Unassembled WGS sequence"/>
</dbReference>
<name>A0A134B1V3_9PORP</name>
<dbReference type="Gene3D" id="1.10.150.170">
    <property type="entry name" value="Putative methyltransferase TM0872, insert domain"/>
    <property type="match status" value="1"/>
</dbReference>
<feature type="binding site" evidence="6">
    <location>
        <position position="58"/>
    </location>
    <ligand>
        <name>S-adenosyl-L-methionine</name>
        <dbReference type="ChEBI" id="CHEBI:59789"/>
    </ligand>
</feature>
<evidence type="ECO:0000256" key="4">
    <source>
        <dbReference type="ARBA" id="ARBA00022679"/>
    </source>
</evidence>
<dbReference type="PANTHER" id="PTHR11265:SF0">
    <property type="entry name" value="12S RRNA N4-METHYLCYTIDINE METHYLTRANSFERASE"/>
    <property type="match status" value="1"/>
</dbReference>
<dbReference type="OrthoDB" id="9806637at2"/>
<feature type="binding site" evidence="6">
    <location>
        <begin position="38"/>
        <end position="40"/>
    </location>
    <ligand>
        <name>S-adenosyl-L-methionine</name>
        <dbReference type="ChEBI" id="CHEBI:59789"/>
    </ligand>
</feature>
<comment type="function">
    <text evidence="6">Specifically methylates the N4 position of cytidine in position 1402 (C1402) of 16S rRNA.</text>
</comment>